<name>A0AAV9UQN1_9PEZI</name>
<dbReference type="EMBL" id="JAVHNQ010000005">
    <property type="protein sequence ID" value="KAK6346669.1"/>
    <property type="molecule type" value="Genomic_DNA"/>
</dbReference>
<accession>A0AAV9UQN1</accession>
<keyword evidence="2" id="KW-1185">Reference proteome</keyword>
<gene>
    <name evidence="1" type="ORF">TWF696_006787</name>
</gene>
<sequence>MSSEKIALSLMVDTAPLHAYGHARSPTTLTPVRRKGSTNGMLEEQNSKCWLEAKERFKNRITKVKHAPSRENIDDFLRNNVNVNKAISEAEKLKARADRRYEGALGKLLGVLSVLKDVGDSVLTCAPETVSIAWGIISFLIGVGVNDMDNCGQISEASTNIVTIILNCRLYENRHDSYGGKIEMADLAGRVMESIKELITVILEFFWHASRRFREDNKLSK</sequence>
<evidence type="ECO:0000313" key="2">
    <source>
        <dbReference type="Proteomes" id="UP001375240"/>
    </source>
</evidence>
<protein>
    <submittedName>
        <fullName evidence="1">Uncharacterized protein</fullName>
    </submittedName>
</protein>
<comment type="caution">
    <text evidence="1">The sequence shown here is derived from an EMBL/GenBank/DDBJ whole genome shotgun (WGS) entry which is preliminary data.</text>
</comment>
<proteinExistence type="predicted"/>
<dbReference type="Proteomes" id="UP001375240">
    <property type="component" value="Unassembled WGS sequence"/>
</dbReference>
<reference evidence="1 2" key="1">
    <citation type="submission" date="2019-10" db="EMBL/GenBank/DDBJ databases">
        <authorList>
            <person name="Palmer J.M."/>
        </authorList>
    </citation>
    <scope>NUCLEOTIDE SEQUENCE [LARGE SCALE GENOMIC DNA]</scope>
    <source>
        <strain evidence="1 2">TWF696</strain>
    </source>
</reference>
<evidence type="ECO:0000313" key="1">
    <source>
        <dbReference type="EMBL" id="KAK6346669.1"/>
    </source>
</evidence>
<organism evidence="1 2">
    <name type="scientific">Orbilia brochopaga</name>
    <dbReference type="NCBI Taxonomy" id="3140254"/>
    <lineage>
        <taxon>Eukaryota</taxon>
        <taxon>Fungi</taxon>
        <taxon>Dikarya</taxon>
        <taxon>Ascomycota</taxon>
        <taxon>Pezizomycotina</taxon>
        <taxon>Orbiliomycetes</taxon>
        <taxon>Orbiliales</taxon>
        <taxon>Orbiliaceae</taxon>
        <taxon>Orbilia</taxon>
    </lineage>
</organism>
<dbReference type="AlphaFoldDB" id="A0AAV9UQN1"/>